<evidence type="ECO:0000256" key="1">
    <source>
        <dbReference type="SAM" id="MobiDB-lite"/>
    </source>
</evidence>
<protein>
    <submittedName>
        <fullName evidence="2">Uncharacterized protein</fullName>
    </submittedName>
</protein>
<evidence type="ECO:0000313" key="3">
    <source>
        <dbReference type="Proteomes" id="UP000784294"/>
    </source>
</evidence>
<dbReference type="PANTHER" id="PTHR21344:SF1">
    <property type="entry name" value="RAL GTPASE-ACTIVATING PROTEIN SUBUNIT BETA"/>
    <property type="match status" value="1"/>
</dbReference>
<evidence type="ECO:0000313" key="2">
    <source>
        <dbReference type="EMBL" id="VEL18832.1"/>
    </source>
</evidence>
<dbReference type="EMBL" id="CAAALY010038932">
    <property type="protein sequence ID" value="VEL18832.1"/>
    <property type="molecule type" value="Genomic_DNA"/>
</dbReference>
<reference evidence="2" key="1">
    <citation type="submission" date="2018-11" db="EMBL/GenBank/DDBJ databases">
        <authorList>
            <consortium name="Pathogen Informatics"/>
        </authorList>
    </citation>
    <scope>NUCLEOTIDE SEQUENCE</scope>
</reference>
<dbReference type="AlphaFoldDB" id="A0A3S5CGB7"/>
<feature type="region of interest" description="Disordered" evidence="1">
    <location>
        <begin position="1"/>
        <end position="25"/>
    </location>
</feature>
<comment type="caution">
    <text evidence="2">The sequence shown here is derived from an EMBL/GenBank/DDBJ whole genome shotgun (WGS) entry which is preliminary data.</text>
</comment>
<dbReference type="Proteomes" id="UP000784294">
    <property type="component" value="Unassembled WGS sequence"/>
</dbReference>
<dbReference type="PANTHER" id="PTHR21344">
    <property type="entry name" value="RAL GTPASE-ACTIVATING PROTEIN SUBUNIT BETA"/>
    <property type="match status" value="1"/>
</dbReference>
<dbReference type="GO" id="GO:0005096">
    <property type="term" value="F:GTPase activator activity"/>
    <property type="evidence" value="ECO:0007669"/>
    <property type="project" value="InterPro"/>
</dbReference>
<dbReference type="OrthoDB" id="10009983at2759"/>
<sequence length="199" mass="21334">MPLVSGTGIKSPRPETAGLSSTASRTGQQTNCLGSQIHVLAGLFDCPFVILLHPLNSGLVRVGCLRARASGSCFDAGPLVSGQVVSRRCLASLVRQTVGNTARRRRLASDAFHPPHVHRAHRIAEILRLTRRYQQQNSPPIAASHEAGQTAMSDSASVPLSRIKRMPMGRTGLSEMEPFLPDLAVDLMCRPVLCTPPVG</sequence>
<dbReference type="InterPro" id="IPR039930">
    <property type="entry name" value="RALGAPB"/>
</dbReference>
<organism evidence="2 3">
    <name type="scientific">Protopolystoma xenopodis</name>
    <dbReference type="NCBI Taxonomy" id="117903"/>
    <lineage>
        <taxon>Eukaryota</taxon>
        <taxon>Metazoa</taxon>
        <taxon>Spiralia</taxon>
        <taxon>Lophotrochozoa</taxon>
        <taxon>Platyhelminthes</taxon>
        <taxon>Monogenea</taxon>
        <taxon>Polyopisthocotylea</taxon>
        <taxon>Polystomatidea</taxon>
        <taxon>Polystomatidae</taxon>
        <taxon>Protopolystoma</taxon>
    </lineage>
</organism>
<keyword evidence="3" id="KW-1185">Reference proteome</keyword>
<feature type="region of interest" description="Disordered" evidence="1">
    <location>
        <begin position="137"/>
        <end position="158"/>
    </location>
</feature>
<proteinExistence type="predicted"/>
<gene>
    <name evidence="2" type="ORF">PXEA_LOCUS12272</name>
</gene>
<name>A0A3S5CGB7_9PLAT</name>
<accession>A0A3S5CGB7</accession>